<feature type="transmembrane region" description="Helical" evidence="7">
    <location>
        <begin position="100"/>
        <end position="124"/>
    </location>
</feature>
<dbReference type="Gene3D" id="1.10.3720.10">
    <property type="entry name" value="MetI-like"/>
    <property type="match status" value="1"/>
</dbReference>
<feature type="transmembrane region" description="Helical" evidence="7">
    <location>
        <begin position="67"/>
        <end position="88"/>
    </location>
</feature>
<protein>
    <submittedName>
        <fullName evidence="9">ABC transporter permease subunit</fullName>
    </submittedName>
</protein>
<evidence type="ECO:0000313" key="10">
    <source>
        <dbReference type="Proteomes" id="UP001197247"/>
    </source>
</evidence>
<accession>A0ABS5TT95</accession>
<dbReference type="EMBL" id="JAHBAY010000022">
    <property type="protein sequence ID" value="MBT0774008.1"/>
    <property type="molecule type" value="Genomic_DNA"/>
</dbReference>
<keyword evidence="3" id="KW-1003">Cell membrane</keyword>
<dbReference type="PANTHER" id="PTHR43386:SF25">
    <property type="entry name" value="PEPTIDE ABC TRANSPORTER PERMEASE PROTEIN"/>
    <property type="match status" value="1"/>
</dbReference>
<evidence type="ECO:0000256" key="5">
    <source>
        <dbReference type="ARBA" id="ARBA00022989"/>
    </source>
</evidence>
<dbReference type="PANTHER" id="PTHR43386">
    <property type="entry name" value="OLIGOPEPTIDE TRANSPORT SYSTEM PERMEASE PROTEIN APPC"/>
    <property type="match status" value="1"/>
</dbReference>
<feature type="transmembrane region" description="Helical" evidence="7">
    <location>
        <begin position="194"/>
        <end position="216"/>
    </location>
</feature>
<evidence type="ECO:0000256" key="3">
    <source>
        <dbReference type="ARBA" id="ARBA00022475"/>
    </source>
</evidence>
<feature type="transmembrane region" description="Helical" evidence="7">
    <location>
        <begin position="236"/>
        <end position="254"/>
    </location>
</feature>
<dbReference type="InterPro" id="IPR050366">
    <property type="entry name" value="BP-dependent_transpt_permease"/>
</dbReference>
<comment type="caution">
    <text evidence="9">The sequence shown here is derived from an EMBL/GenBank/DDBJ whole genome shotgun (WGS) entry which is preliminary data.</text>
</comment>
<evidence type="ECO:0000313" key="9">
    <source>
        <dbReference type="EMBL" id="MBT0774008.1"/>
    </source>
</evidence>
<comment type="subcellular location">
    <subcellularLocation>
        <location evidence="1 7">Cell membrane</location>
        <topology evidence="1 7">Multi-pass membrane protein</topology>
    </subcellularLocation>
</comment>
<dbReference type="Proteomes" id="UP001197247">
    <property type="component" value="Unassembled WGS sequence"/>
</dbReference>
<keyword evidence="4 7" id="KW-0812">Transmembrane</keyword>
<keyword evidence="10" id="KW-1185">Reference proteome</keyword>
<feature type="domain" description="ABC transmembrane type-1" evidence="8">
    <location>
        <begin position="68"/>
        <end position="255"/>
    </location>
</feature>
<proteinExistence type="inferred from homology"/>
<keyword evidence="6 7" id="KW-0472">Membrane</keyword>
<sequence>MTTRRWIFAVPTLLVVLLALTGPWLAPGGHTTPSTVPFSGTDGEHLLGTDFLGRDVLSRVLWGGQVLVLQAVTATALGSLAGLGLGTWAGLSRHHRAAQALLRAVDALAAVPALLLLLLVAAGITGSDTAVAFAVAAVSVPFSVRVNHERVVHLAATDYAREARARGESTISRIRYDILPGLAGVALAEAGIRFVAATQLAATAGFLGLGSAAPAANWGRMVRENSTGLMANPLPVLVPAALLVVLAVGATVCLDQVTGERSARPRIAGRPA</sequence>
<evidence type="ECO:0000256" key="4">
    <source>
        <dbReference type="ARBA" id="ARBA00022692"/>
    </source>
</evidence>
<keyword evidence="5 7" id="KW-1133">Transmembrane helix</keyword>
<evidence type="ECO:0000256" key="6">
    <source>
        <dbReference type="ARBA" id="ARBA00023136"/>
    </source>
</evidence>
<organism evidence="9 10">
    <name type="scientific">Kineosporia corallincola</name>
    <dbReference type="NCBI Taxonomy" id="2835133"/>
    <lineage>
        <taxon>Bacteria</taxon>
        <taxon>Bacillati</taxon>
        <taxon>Actinomycetota</taxon>
        <taxon>Actinomycetes</taxon>
        <taxon>Kineosporiales</taxon>
        <taxon>Kineosporiaceae</taxon>
        <taxon>Kineosporia</taxon>
    </lineage>
</organism>
<dbReference type="Pfam" id="PF00528">
    <property type="entry name" value="BPD_transp_1"/>
    <property type="match status" value="1"/>
</dbReference>
<keyword evidence="2 7" id="KW-0813">Transport</keyword>
<evidence type="ECO:0000256" key="1">
    <source>
        <dbReference type="ARBA" id="ARBA00004651"/>
    </source>
</evidence>
<name>A0ABS5TT95_9ACTN</name>
<dbReference type="SUPFAM" id="SSF161098">
    <property type="entry name" value="MetI-like"/>
    <property type="match status" value="1"/>
</dbReference>
<dbReference type="InterPro" id="IPR035906">
    <property type="entry name" value="MetI-like_sf"/>
</dbReference>
<dbReference type="PROSITE" id="PS50928">
    <property type="entry name" value="ABC_TM1"/>
    <property type="match status" value="1"/>
</dbReference>
<gene>
    <name evidence="9" type="ORF">KIH74_34000</name>
</gene>
<reference evidence="9 10" key="1">
    <citation type="submission" date="2021-05" db="EMBL/GenBank/DDBJ databases">
        <title>Kineosporia and Streptomyces sp. nov. two new marine actinobacteria isolated from Coral.</title>
        <authorList>
            <person name="Buangrab K."/>
            <person name="Sutthacheep M."/>
            <person name="Yeemin T."/>
            <person name="Harunari E."/>
            <person name="Igarashi Y."/>
            <person name="Kanchanasin P."/>
            <person name="Tanasupawat S."/>
            <person name="Phongsopitanun W."/>
        </authorList>
    </citation>
    <scope>NUCLEOTIDE SEQUENCE [LARGE SCALE GENOMIC DNA]</scope>
    <source>
        <strain evidence="9 10">J2-2</strain>
    </source>
</reference>
<comment type="similarity">
    <text evidence="7">Belongs to the binding-protein-dependent transport system permease family.</text>
</comment>
<evidence type="ECO:0000259" key="8">
    <source>
        <dbReference type="PROSITE" id="PS50928"/>
    </source>
</evidence>
<evidence type="ECO:0000256" key="2">
    <source>
        <dbReference type="ARBA" id="ARBA00022448"/>
    </source>
</evidence>
<dbReference type="InterPro" id="IPR000515">
    <property type="entry name" value="MetI-like"/>
</dbReference>
<feature type="transmembrane region" description="Helical" evidence="7">
    <location>
        <begin position="130"/>
        <end position="146"/>
    </location>
</feature>
<evidence type="ECO:0000256" key="7">
    <source>
        <dbReference type="RuleBase" id="RU363032"/>
    </source>
</evidence>
<dbReference type="RefSeq" id="WP_214160543.1">
    <property type="nucleotide sequence ID" value="NZ_JAHBAY010000022.1"/>
</dbReference>